<protein>
    <submittedName>
        <fullName evidence="5">Sugar kinase</fullName>
    </submittedName>
</protein>
<organism evidence="5 6">
    <name type="scientific">Phenylobacterium montanum</name>
    <dbReference type="NCBI Taxonomy" id="2823693"/>
    <lineage>
        <taxon>Bacteria</taxon>
        <taxon>Pseudomonadati</taxon>
        <taxon>Pseudomonadota</taxon>
        <taxon>Alphaproteobacteria</taxon>
        <taxon>Caulobacterales</taxon>
        <taxon>Caulobacteraceae</taxon>
        <taxon>Phenylobacterium</taxon>
    </lineage>
</organism>
<dbReference type="GO" id="GO:0006974">
    <property type="term" value="P:DNA damage response"/>
    <property type="evidence" value="ECO:0007669"/>
    <property type="project" value="TreeGrafter"/>
</dbReference>
<dbReference type="GO" id="GO:0005829">
    <property type="term" value="C:cytosol"/>
    <property type="evidence" value="ECO:0007669"/>
    <property type="project" value="TreeGrafter"/>
</dbReference>
<accession>A0A975FYC4</accession>
<dbReference type="EMBL" id="CP073078">
    <property type="protein sequence ID" value="QUD87234.1"/>
    <property type="molecule type" value="Genomic_DNA"/>
</dbReference>
<dbReference type="PROSITE" id="PS00584">
    <property type="entry name" value="PFKB_KINASES_2"/>
    <property type="match status" value="1"/>
</dbReference>
<dbReference type="Gene3D" id="3.40.1190.20">
    <property type="match status" value="1"/>
</dbReference>
<gene>
    <name evidence="5" type="ORF">KCG34_19595</name>
</gene>
<dbReference type="InterPro" id="IPR029056">
    <property type="entry name" value="Ribokinase-like"/>
</dbReference>
<dbReference type="GO" id="GO:0042840">
    <property type="term" value="P:D-glucuronate catabolic process"/>
    <property type="evidence" value="ECO:0007669"/>
    <property type="project" value="TreeGrafter"/>
</dbReference>
<name>A0A975FYC4_9CAUL</name>
<dbReference type="GO" id="GO:0008673">
    <property type="term" value="F:2-dehydro-3-deoxygluconokinase activity"/>
    <property type="evidence" value="ECO:0007669"/>
    <property type="project" value="TreeGrafter"/>
</dbReference>
<evidence type="ECO:0000313" key="5">
    <source>
        <dbReference type="EMBL" id="QUD87234.1"/>
    </source>
</evidence>
<dbReference type="PANTHER" id="PTHR43085:SF15">
    <property type="entry name" value="2-DEHYDRO-3-DEOXYGLUCONOKINASE"/>
    <property type="match status" value="1"/>
</dbReference>
<dbReference type="InterPro" id="IPR011611">
    <property type="entry name" value="PfkB_dom"/>
</dbReference>
<keyword evidence="2" id="KW-0808">Transferase</keyword>
<dbReference type="CDD" id="cd01166">
    <property type="entry name" value="KdgK"/>
    <property type="match status" value="1"/>
</dbReference>
<evidence type="ECO:0000256" key="2">
    <source>
        <dbReference type="ARBA" id="ARBA00022679"/>
    </source>
</evidence>
<evidence type="ECO:0000259" key="4">
    <source>
        <dbReference type="Pfam" id="PF00294"/>
    </source>
</evidence>
<dbReference type="GO" id="GO:0019698">
    <property type="term" value="P:D-galacturonate catabolic process"/>
    <property type="evidence" value="ECO:0007669"/>
    <property type="project" value="TreeGrafter"/>
</dbReference>
<comment type="similarity">
    <text evidence="1">Belongs to the carbohydrate kinase PfkB family.</text>
</comment>
<dbReference type="KEGG" id="caul:KCG34_19595"/>
<keyword evidence="3 5" id="KW-0418">Kinase</keyword>
<evidence type="ECO:0000256" key="3">
    <source>
        <dbReference type="ARBA" id="ARBA00022777"/>
    </source>
</evidence>
<proteinExistence type="inferred from homology"/>
<dbReference type="Proteomes" id="UP000676409">
    <property type="component" value="Chromosome"/>
</dbReference>
<dbReference type="Pfam" id="PF00294">
    <property type="entry name" value="PfkB"/>
    <property type="match status" value="1"/>
</dbReference>
<dbReference type="SUPFAM" id="SSF53613">
    <property type="entry name" value="Ribokinase-like"/>
    <property type="match status" value="1"/>
</dbReference>
<dbReference type="AlphaFoldDB" id="A0A975FYC4"/>
<evidence type="ECO:0000313" key="6">
    <source>
        <dbReference type="Proteomes" id="UP000676409"/>
    </source>
</evidence>
<dbReference type="RefSeq" id="WP_211937286.1">
    <property type="nucleotide sequence ID" value="NZ_CP073078.1"/>
</dbReference>
<evidence type="ECO:0000256" key="1">
    <source>
        <dbReference type="ARBA" id="ARBA00010688"/>
    </source>
</evidence>
<dbReference type="PANTHER" id="PTHR43085">
    <property type="entry name" value="HEXOKINASE FAMILY MEMBER"/>
    <property type="match status" value="1"/>
</dbReference>
<dbReference type="InterPro" id="IPR002173">
    <property type="entry name" value="Carboh/pur_kinase_PfkB_CS"/>
</dbReference>
<sequence>MTRAVSIGECMVELREEGPSLYRRAFAGDAYNTAVYLKRSARDLDVQFLTATGDGRLSREMRQAWAAEGIGDELAFRVRGAEPGLYMIELDPHGDRSFHYWRSASAARGWLRELVKAGGADKLAGAALVHLSAISLAILSDDDRAEAVALIAALKGRVGRISFDTNIRPALWRDMFAARMAVEPVLRAADVVRASRDDAKALFGEDNPKRQVEALRGAGARELVLTLDAAGCILAADRAETVLPAPATMVKDTSGAGDSFNGAYLAARLAGQSPLDAAHAGLNLAARVVTWPGAVVPVEVSHPE</sequence>
<reference evidence="5" key="1">
    <citation type="submission" date="2021-04" db="EMBL/GenBank/DDBJ databases">
        <title>The complete genome sequence of Caulobacter sp. S6.</title>
        <authorList>
            <person name="Tang Y."/>
            <person name="Ouyang W."/>
            <person name="Liu Q."/>
            <person name="Huang B."/>
            <person name="Guo Z."/>
            <person name="Lei P."/>
        </authorList>
    </citation>
    <scope>NUCLEOTIDE SEQUENCE</scope>
    <source>
        <strain evidence="5">S6</strain>
    </source>
</reference>
<feature type="domain" description="Carbohydrate kinase PfkB" evidence="4">
    <location>
        <begin position="1"/>
        <end position="297"/>
    </location>
</feature>
<keyword evidence="6" id="KW-1185">Reference proteome</keyword>
<dbReference type="InterPro" id="IPR050306">
    <property type="entry name" value="PfkB_Carbo_kinase"/>
</dbReference>